<name>A0A7J8SHP7_GOSDV</name>
<accession>A0A7J8SHP7</accession>
<keyword evidence="3" id="KW-1185">Reference proteome</keyword>
<dbReference type="AlphaFoldDB" id="A0A7J8SHP7"/>
<reference evidence="2 3" key="1">
    <citation type="journal article" date="2019" name="Genome Biol. Evol.">
        <title>Insights into the evolution of the New World diploid cottons (Gossypium, subgenus Houzingenia) based on genome sequencing.</title>
        <authorList>
            <person name="Grover C.E."/>
            <person name="Arick M.A. 2nd"/>
            <person name="Thrash A."/>
            <person name="Conover J.L."/>
            <person name="Sanders W.S."/>
            <person name="Peterson D.G."/>
            <person name="Frelichowski J.E."/>
            <person name="Scheffler J.A."/>
            <person name="Scheffler B.E."/>
            <person name="Wendel J.F."/>
        </authorList>
    </citation>
    <scope>NUCLEOTIDE SEQUENCE [LARGE SCALE GENOMIC DNA]</scope>
    <source>
        <strain evidence="2">27</strain>
        <tissue evidence="2">Leaf</tissue>
    </source>
</reference>
<comment type="caution">
    <text evidence="2">The sequence shown here is derived from an EMBL/GenBank/DDBJ whole genome shotgun (WGS) entry which is preliminary data.</text>
</comment>
<dbReference type="InterPro" id="IPR025558">
    <property type="entry name" value="DUF4283"/>
</dbReference>
<dbReference type="EMBL" id="JABFAC010000009">
    <property type="protein sequence ID" value="MBA0625106.1"/>
    <property type="molecule type" value="Genomic_DNA"/>
</dbReference>
<evidence type="ECO:0000313" key="2">
    <source>
        <dbReference type="EMBL" id="MBA0625106.1"/>
    </source>
</evidence>
<feature type="domain" description="DUF4283" evidence="1">
    <location>
        <begin position="1"/>
        <end position="52"/>
    </location>
</feature>
<evidence type="ECO:0000313" key="3">
    <source>
        <dbReference type="Proteomes" id="UP000593561"/>
    </source>
</evidence>
<dbReference type="Proteomes" id="UP000593561">
    <property type="component" value="Unassembled WGS sequence"/>
</dbReference>
<organism evidence="2 3">
    <name type="scientific">Gossypium davidsonii</name>
    <name type="common">Davidson's cotton</name>
    <name type="synonym">Gossypium klotzschianum subsp. davidsonii</name>
    <dbReference type="NCBI Taxonomy" id="34287"/>
    <lineage>
        <taxon>Eukaryota</taxon>
        <taxon>Viridiplantae</taxon>
        <taxon>Streptophyta</taxon>
        <taxon>Embryophyta</taxon>
        <taxon>Tracheophyta</taxon>
        <taxon>Spermatophyta</taxon>
        <taxon>Magnoliopsida</taxon>
        <taxon>eudicotyledons</taxon>
        <taxon>Gunneridae</taxon>
        <taxon>Pentapetalae</taxon>
        <taxon>rosids</taxon>
        <taxon>malvids</taxon>
        <taxon>Malvales</taxon>
        <taxon>Malvaceae</taxon>
        <taxon>Malvoideae</taxon>
        <taxon>Gossypium</taxon>
    </lineage>
</organism>
<dbReference type="Pfam" id="PF14111">
    <property type="entry name" value="DUF4283"/>
    <property type="match status" value="1"/>
</dbReference>
<evidence type="ECO:0000259" key="1">
    <source>
        <dbReference type="Pfam" id="PF14111"/>
    </source>
</evidence>
<gene>
    <name evidence="2" type="ORF">Godav_010346</name>
</gene>
<protein>
    <recommendedName>
        <fullName evidence="1">DUF4283 domain-containing protein</fullName>
    </recommendedName>
</protein>
<proteinExistence type="predicted"/>
<sequence>MKSTWKMIKKFVTQVAGKNLFLIIFYNENDLKLIMEGMPWLFRKQIVIFIQLTAPIERS</sequence>